<gene>
    <name evidence="2" type="ORF">RU86_GL002283</name>
</gene>
<comment type="caution">
    <text evidence="2">The sequence shown here is derived from an EMBL/GenBank/DDBJ whole genome shotgun (WGS) entry which is preliminary data.</text>
</comment>
<sequence length="629" mass="74015">MISLEYKDWERACKMLRNIPMNSKNKYFQTYSFYKLSVASWKKLFSQNFFNTYIKSGEFLTYNYNLSFADRLLQKNNGSYRHVRIVSPIIYLFLIAIASQIERLYEEKRTENIAVFFSGNFNKENESAHYKNSYEAYLIEINTCQDSYKYYFKIDFSTFFPLIDTDILFNKIDNLDPKSALIYSSIIKMIGQGKMPIIDGNSGLSYLNTVIYLDDFDTAVIDYLNKLTEIGSFRLVRYVDDLYIFINCDESKLELLNYKIYNHLCENSVKNHVELNSSKTEYLTSTSGLGERMNSDLYDFFVNSTEINFNDYFSKEDLKLFLERLLELPEHASYEEYASSVLSTFKNDEFVFENEYALNAIVYNKKSWVKDDEIQEIIEKIINLNYHKLRYAAKALITLILNTRNGEIIKALLNKLFTAYSDGNGNIVDEILSIEYLVQRNFKHTNLMNVIKNVNPDIVNYISNYQLHDFFNYIENNRTTYYTKENESYLKLANDPNINFLYFRYKYFEALGQTLESFAYFKNYFDRFIAHAQFCLGKDGDKKPNYKGYYKEGDLKKAIKLLQIEISDDDVDNILTDAHKMRNNNPVSHSSANILKNSDFKKTDILNSIKNLNKILMQISSLITQKKDN</sequence>
<dbReference type="NCBIfam" id="TIGR04499">
    <property type="entry name" value="abortive_AbiA"/>
    <property type="match status" value="1"/>
</dbReference>
<evidence type="ECO:0000313" key="3">
    <source>
        <dbReference type="Proteomes" id="UP000218282"/>
    </source>
</evidence>
<evidence type="ECO:0000259" key="1">
    <source>
        <dbReference type="Pfam" id="PF18732"/>
    </source>
</evidence>
<dbReference type="InterPro" id="IPR041026">
    <property type="entry name" value="HEPN_AbiA_CTD"/>
</dbReference>
<dbReference type="RefSeq" id="WP_096814446.1">
    <property type="nucleotide sequence ID" value="NZ_JXJW01000009.1"/>
</dbReference>
<dbReference type="AlphaFoldDB" id="A0A2A5S074"/>
<keyword evidence="3" id="KW-1185">Reference proteome</keyword>
<protein>
    <recommendedName>
        <fullName evidence="1">HEPN like Abia C-terminal domain-containing protein</fullName>
    </recommendedName>
</protein>
<accession>A0A2A5S074</accession>
<name>A0A2A5S074_9LACT</name>
<feature type="domain" description="HEPN like Abia C-terminal" evidence="1">
    <location>
        <begin position="492"/>
        <end position="618"/>
    </location>
</feature>
<dbReference type="InterPro" id="IPR030986">
    <property type="entry name" value="AbiA"/>
</dbReference>
<proteinExistence type="predicted"/>
<dbReference type="Proteomes" id="UP000218282">
    <property type="component" value="Unassembled WGS sequence"/>
</dbReference>
<reference evidence="2 3" key="1">
    <citation type="submission" date="2014-12" db="EMBL/GenBank/DDBJ databases">
        <title>Draft genome sequences of 10 type strains of Lactococcus.</title>
        <authorList>
            <person name="Sun Z."/>
            <person name="Zhong Z."/>
            <person name="Liu W."/>
            <person name="Zhang W."/>
            <person name="Zhang H."/>
        </authorList>
    </citation>
    <scope>NUCLEOTIDE SEQUENCE [LARGE SCALE GENOMIC DNA]</scope>
    <source>
        <strain evidence="2 3">DSM 6634</strain>
    </source>
</reference>
<dbReference type="Pfam" id="PF18732">
    <property type="entry name" value="HEPN_AbiA_CTD"/>
    <property type="match status" value="1"/>
</dbReference>
<dbReference type="EMBL" id="JXJW01000009">
    <property type="protein sequence ID" value="PCS06840.1"/>
    <property type="molecule type" value="Genomic_DNA"/>
</dbReference>
<organism evidence="2 3">
    <name type="scientific">Pseudolactococcus piscium</name>
    <dbReference type="NCBI Taxonomy" id="1364"/>
    <lineage>
        <taxon>Bacteria</taxon>
        <taxon>Bacillati</taxon>
        <taxon>Bacillota</taxon>
        <taxon>Bacilli</taxon>
        <taxon>Lactobacillales</taxon>
        <taxon>Streptococcaceae</taxon>
        <taxon>Pseudolactococcus</taxon>
    </lineage>
</organism>
<evidence type="ECO:0000313" key="2">
    <source>
        <dbReference type="EMBL" id="PCS06840.1"/>
    </source>
</evidence>